<reference evidence="1 2" key="1">
    <citation type="submission" date="2018-06" db="EMBL/GenBank/DDBJ databases">
        <authorList>
            <consortium name="Pathogen Informatics"/>
            <person name="Doyle S."/>
        </authorList>
    </citation>
    <scope>NUCLEOTIDE SEQUENCE [LARGE SCALE GENOMIC DNA]</scope>
    <source>
        <strain evidence="1 2">NCTC11370</strain>
    </source>
</reference>
<keyword evidence="2" id="KW-1185">Reference proteome</keyword>
<dbReference type="EMBL" id="UGGT01000001">
    <property type="protein sequence ID" value="STO21897.1"/>
    <property type="molecule type" value="Genomic_DNA"/>
</dbReference>
<evidence type="ECO:0000313" key="1">
    <source>
        <dbReference type="EMBL" id="STO21897.1"/>
    </source>
</evidence>
<dbReference type="AlphaFoldDB" id="A0A377GAP1"/>
<protein>
    <submittedName>
        <fullName evidence="1">Uncharacterized protein</fullName>
    </submittedName>
</protein>
<gene>
    <name evidence="1" type="ORF">NCTC11370_01978</name>
</gene>
<accession>A0A377GAP1</accession>
<dbReference type="OrthoDB" id="5653587at2"/>
<sequence>MKIKGQQWMNEEGELNLVSKTQKELAKNSESIKVLLQFHLFKQNGLTQNAQQIRKNVNLAMDIAYERDAGIAQNERWDTPSNFGI</sequence>
<evidence type="ECO:0000313" key="2">
    <source>
        <dbReference type="Proteomes" id="UP000254554"/>
    </source>
</evidence>
<organism evidence="1 2">
    <name type="scientific">Fluoribacter dumoffii</name>
    <dbReference type="NCBI Taxonomy" id="463"/>
    <lineage>
        <taxon>Bacteria</taxon>
        <taxon>Pseudomonadati</taxon>
        <taxon>Pseudomonadota</taxon>
        <taxon>Gammaproteobacteria</taxon>
        <taxon>Legionellales</taxon>
        <taxon>Legionellaceae</taxon>
        <taxon>Fluoribacter</taxon>
    </lineage>
</organism>
<dbReference type="GeneID" id="93291470"/>
<name>A0A377GAP1_9GAMM</name>
<dbReference type="RefSeq" id="WP_010654164.1">
    <property type="nucleotide sequence ID" value="NZ_JAPHOO010000001.1"/>
</dbReference>
<dbReference type="Proteomes" id="UP000254554">
    <property type="component" value="Unassembled WGS sequence"/>
</dbReference>
<proteinExistence type="predicted"/>